<keyword evidence="2" id="KW-1185">Reference proteome</keyword>
<reference evidence="1 2" key="1">
    <citation type="submission" date="2021-02" db="EMBL/GenBank/DDBJ databases">
        <title>Lactate utilizing bacteria of the human gut.</title>
        <authorList>
            <person name="Sheridan P.O."/>
        </authorList>
    </citation>
    <scope>NUCLEOTIDE SEQUENCE [LARGE SCALE GENOMIC DNA]</scope>
    <source>
        <strain evidence="1 2">HTF-83D</strain>
    </source>
</reference>
<dbReference type="Proteomes" id="UP001315001">
    <property type="component" value="Unassembled WGS sequence"/>
</dbReference>
<evidence type="ECO:0000313" key="2">
    <source>
        <dbReference type="Proteomes" id="UP001315001"/>
    </source>
</evidence>
<protein>
    <submittedName>
        <fullName evidence="1">Ribonuclease H-like domain-containing protein</fullName>
    </submittedName>
</protein>
<name>A0ABS3ZHF5_9FIRM</name>
<gene>
    <name evidence="1" type="ORF">JYQ75_04900</name>
</gene>
<comment type="caution">
    <text evidence="1">The sequence shown here is derived from an EMBL/GenBank/DDBJ whole genome shotgun (WGS) entry which is preliminary data.</text>
</comment>
<evidence type="ECO:0000313" key="1">
    <source>
        <dbReference type="EMBL" id="MBP0056741.1"/>
    </source>
</evidence>
<accession>A0ABS3ZHF5</accession>
<sequence length="90" mass="11023">MNRLLRLRNYSNFMQQTKNRETIYSVYKDYLMTKKEELLHNLLLHNEEDLLGMKYLLPLFSYRMLCRKKYRRAAKASTCYIKKTDFLLST</sequence>
<organism evidence="1 2">
    <name type="scientific">Anaerobutyricum soehngenii</name>
    <dbReference type="NCBI Taxonomy" id="105843"/>
    <lineage>
        <taxon>Bacteria</taxon>
        <taxon>Bacillati</taxon>
        <taxon>Bacillota</taxon>
        <taxon>Clostridia</taxon>
        <taxon>Lachnospirales</taxon>
        <taxon>Lachnospiraceae</taxon>
        <taxon>Anaerobutyricum</taxon>
    </lineage>
</organism>
<proteinExistence type="predicted"/>
<dbReference type="EMBL" id="JAFIQO010000110">
    <property type="protein sequence ID" value="MBP0056741.1"/>
    <property type="molecule type" value="Genomic_DNA"/>
</dbReference>